<keyword evidence="2" id="KW-1185">Reference proteome</keyword>
<proteinExistence type="predicted"/>
<accession>A0ABX9K8P7</accession>
<evidence type="ECO:0000313" key="1">
    <source>
        <dbReference type="EMBL" id="REG35777.1"/>
    </source>
</evidence>
<organism evidence="1 2">
    <name type="scientific">Archangium gephyra</name>
    <dbReference type="NCBI Taxonomy" id="48"/>
    <lineage>
        <taxon>Bacteria</taxon>
        <taxon>Pseudomonadati</taxon>
        <taxon>Myxococcota</taxon>
        <taxon>Myxococcia</taxon>
        <taxon>Myxococcales</taxon>
        <taxon>Cystobacterineae</taxon>
        <taxon>Archangiaceae</taxon>
        <taxon>Archangium</taxon>
    </lineage>
</organism>
<comment type="caution">
    <text evidence="1">The sequence shown here is derived from an EMBL/GenBank/DDBJ whole genome shotgun (WGS) entry which is preliminary data.</text>
</comment>
<evidence type="ECO:0000313" key="2">
    <source>
        <dbReference type="Proteomes" id="UP000256345"/>
    </source>
</evidence>
<protein>
    <submittedName>
        <fullName evidence="1">Uncharacterized protein</fullName>
    </submittedName>
</protein>
<dbReference type="EMBL" id="QUMU01000002">
    <property type="protein sequence ID" value="REG35777.1"/>
    <property type="molecule type" value="Genomic_DNA"/>
</dbReference>
<gene>
    <name evidence="1" type="ORF">ATI61_102145</name>
</gene>
<name>A0ABX9K8P7_9BACT</name>
<dbReference type="Proteomes" id="UP000256345">
    <property type="component" value="Unassembled WGS sequence"/>
</dbReference>
<reference evidence="1 2" key="1">
    <citation type="submission" date="2018-08" db="EMBL/GenBank/DDBJ databases">
        <title>Genomic Encyclopedia of Archaeal and Bacterial Type Strains, Phase II (KMG-II): from individual species to whole genera.</title>
        <authorList>
            <person name="Goeker M."/>
        </authorList>
    </citation>
    <scope>NUCLEOTIDE SEQUENCE [LARGE SCALE GENOMIC DNA]</scope>
    <source>
        <strain evidence="1 2">DSM 2261</strain>
    </source>
</reference>
<sequence length="123" mass="14100">MSYMNAVQIEQLLKLDPSVYLHFTDSLGFHSIQQEGLIRTNTKGFVFLTRMPFSAEQATVNLFISASTHTGRGSHVFVLRLDPGLRIIPTSQNYEGYEYRATQSIKLKQNEVLYAGENPFRRR</sequence>